<reference evidence="1" key="1">
    <citation type="submission" date="2022-10" db="EMBL/GenBank/DDBJ databases">
        <title>Tapping the CABI collections for fungal endophytes: first genome assemblies for Collariella, Neodidymelliopsis, Ascochyta clinopodiicola, Didymella pomorum, Didymosphaeria variabile, Neocosmospora piperis and Neocucurbitaria cava.</title>
        <authorList>
            <person name="Hill R."/>
        </authorList>
    </citation>
    <scope>NUCLEOTIDE SEQUENCE</scope>
    <source>
        <strain evidence="1">IMI 356815</strain>
    </source>
</reference>
<accession>A0A9W8XQY5</accession>
<dbReference type="SUPFAM" id="SSF53448">
    <property type="entry name" value="Nucleotide-diphospho-sugar transferases"/>
    <property type="match status" value="1"/>
</dbReference>
<dbReference type="OrthoDB" id="409543at2759"/>
<keyword evidence="2" id="KW-1185">Reference proteome</keyword>
<comment type="caution">
    <text evidence="1">The sequence shown here is derived from an EMBL/GenBank/DDBJ whole genome shotgun (WGS) entry which is preliminary data.</text>
</comment>
<dbReference type="GeneID" id="80905567"/>
<name>A0A9W8XQY5_9PLEO</name>
<protein>
    <recommendedName>
        <fullName evidence="3">Capsule polysaccharide biosynthesis protein</fullName>
    </recommendedName>
</protein>
<evidence type="ECO:0008006" key="3">
    <source>
        <dbReference type="Google" id="ProtNLM"/>
    </source>
</evidence>
<organism evidence="1 2">
    <name type="scientific">Didymosphaeria variabile</name>
    <dbReference type="NCBI Taxonomy" id="1932322"/>
    <lineage>
        <taxon>Eukaryota</taxon>
        <taxon>Fungi</taxon>
        <taxon>Dikarya</taxon>
        <taxon>Ascomycota</taxon>
        <taxon>Pezizomycotina</taxon>
        <taxon>Dothideomycetes</taxon>
        <taxon>Pleosporomycetidae</taxon>
        <taxon>Pleosporales</taxon>
        <taxon>Massarineae</taxon>
        <taxon>Didymosphaeriaceae</taxon>
        <taxon>Didymosphaeria</taxon>
    </lineage>
</organism>
<sequence>MTGPEIPIPPQFASKVRYVPSKDSRTDAEIIAALKQNVPVTSEKNIWTYWHAGIDAMPSWNQRTICDWVRLHAPGWTVRVLNTVPGHPNHALNWIEPDQLPETFIKGTMTGPYTGPHSADFLRCAAIYRYGGAWLDVSCMLFRSLDQICWDQLADDNSPFTISAAIQWDMIMANAFVVARKGDLFIKKWHELFMHLWKDQNDWAGIVKSPLIMSFLQNINFDHAEAAGFHWKFTVDPVTVLGYIGQVLSWCRVASLKEPNGGFDGVEYYTKHVLCFDALNEIWAAEKTVGYDGNDIHKVFTTRLDADPESKEYKKAYEATWRLLTESSLQKITHGKNLTTDTHCGVLLDQQEGSDCAPGTFGELLRYGRVHFEQTREQIDYRDAFRVEGVKVLEKGLLEA</sequence>
<dbReference type="InterPro" id="IPR029044">
    <property type="entry name" value="Nucleotide-diphossugar_trans"/>
</dbReference>
<evidence type="ECO:0000313" key="1">
    <source>
        <dbReference type="EMBL" id="KAJ4357462.1"/>
    </source>
</evidence>
<gene>
    <name evidence="1" type="ORF">N0V89_002037</name>
</gene>
<dbReference type="RefSeq" id="XP_056074321.1">
    <property type="nucleotide sequence ID" value="XM_056210848.1"/>
</dbReference>
<dbReference type="GO" id="GO:0016757">
    <property type="term" value="F:glycosyltransferase activity"/>
    <property type="evidence" value="ECO:0007669"/>
    <property type="project" value="InterPro"/>
</dbReference>
<dbReference type="Gene3D" id="3.90.550.20">
    <property type="match status" value="1"/>
</dbReference>
<evidence type="ECO:0000313" key="2">
    <source>
        <dbReference type="Proteomes" id="UP001140513"/>
    </source>
</evidence>
<dbReference type="EMBL" id="JAPEUX010000002">
    <property type="protein sequence ID" value="KAJ4357462.1"/>
    <property type="molecule type" value="Genomic_DNA"/>
</dbReference>
<dbReference type="InterPro" id="IPR008441">
    <property type="entry name" value="AfumC-like_glycosyl_Trfase"/>
</dbReference>
<dbReference type="Pfam" id="PF05704">
    <property type="entry name" value="Caps_synth"/>
    <property type="match status" value="1"/>
</dbReference>
<proteinExistence type="predicted"/>
<dbReference type="AlphaFoldDB" id="A0A9W8XQY5"/>
<dbReference type="Proteomes" id="UP001140513">
    <property type="component" value="Unassembled WGS sequence"/>
</dbReference>